<feature type="signal peptide" evidence="1">
    <location>
        <begin position="1"/>
        <end position="23"/>
    </location>
</feature>
<reference evidence="3" key="1">
    <citation type="journal article" date="2007" name="Science">
        <title>Evolutionary and biomedical insights from the rhesus macaque genome.</title>
        <authorList>
            <person name="Gibbs R.A."/>
            <person name="Rogers J."/>
            <person name="Katze M.G."/>
            <person name="Bumgarner R."/>
            <person name="Weinstock G.M."/>
            <person name="Mardis E.R."/>
            <person name="Remington K.A."/>
            <person name="Strausberg R.L."/>
            <person name="Venter J.C."/>
            <person name="Wilson R.K."/>
            <person name="Batzer M.A."/>
            <person name="Bustamante C.D."/>
            <person name="Eichler E.E."/>
            <person name="Hahn M.W."/>
            <person name="Hardison R.C."/>
            <person name="Makova K.D."/>
            <person name="Miller W."/>
            <person name="Milosavljevic A."/>
            <person name="Palermo R.E."/>
            <person name="Siepel A."/>
            <person name="Sikela J.M."/>
            <person name="Attaway T."/>
            <person name="Bell S."/>
            <person name="Bernard K.E."/>
            <person name="Buhay C.J."/>
            <person name="Chandrabose M.N."/>
            <person name="Dao M."/>
            <person name="Davis C."/>
            <person name="Delehaunty K.D."/>
            <person name="Ding Y."/>
            <person name="Dinh H.H."/>
            <person name="Dugan-Rocha S."/>
            <person name="Fulton L.A."/>
            <person name="Gabisi R.A."/>
            <person name="Garner T.T."/>
            <person name="Godfrey J."/>
            <person name="Hawes A.C."/>
            <person name="Hernandez J."/>
            <person name="Hines S."/>
            <person name="Holder M."/>
            <person name="Hume J."/>
            <person name="Jhangiani S.N."/>
            <person name="Joshi V."/>
            <person name="Khan Z.M."/>
            <person name="Kirkness E.F."/>
            <person name="Cree A."/>
            <person name="Fowler R.G."/>
            <person name="Lee S."/>
            <person name="Lewis L.R."/>
            <person name="Li Z."/>
            <person name="Liu Y.-S."/>
            <person name="Moore S.M."/>
            <person name="Muzny D."/>
            <person name="Nazareth L.V."/>
            <person name="Ngo D.N."/>
            <person name="Okwuonu G.O."/>
            <person name="Pai G."/>
            <person name="Parker D."/>
            <person name="Paul H.A."/>
            <person name="Pfannkoch C."/>
            <person name="Pohl C.S."/>
            <person name="Rogers Y.-H.C."/>
            <person name="Ruiz S.J."/>
            <person name="Sabo A."/>
            <person name="Santibanez J."/>
            <person name="Schneider B.W."/>
            <person name="Smith S.M."/>
            <person name="Sodergren E."/>
            <person name="Svatek A.F."/>
            <person name="Utterback T.R."/>
            <person name="Vattathil S."/>
            <person name="Warren W."/>
            <person name="White C.S."/>
            <person name="Chinwalla A.T."/>
            <person name="Feng Y."/>
            <person name="Halpern A.L."/>
            <person name="Hillier L.W."/>
            <person name="Huang X."/>
            <person name="Minx P."/>
            <person name="Nelson J.O."/>
            <person name="Pepin K.H."/>
            <person name="Qin X."/>
            <person name="Sutton G.G."/>
            <person name="Venter E."/>
            <person name="Walenz B.P."/>
            <person name="Wallis J.W."/>
            <person name="Worley K.C."/>
            <person name="Yang S.-P."/>
            <person name="Jones S.M."/>
            <person name="Marra M.A."/>
            <person name="Rocchi M."/>
            <person name="Schein J.E."/>
            <person name="Baertsch R."/>
            <person name="Clarke L."/>
            <person name="Csuros M."/>
            <person name="Glasscock J."/>
            <person name="Harris R.A."/>
            <person name="Havlak P."/>
            <person name="Jackson A.R."/>
            <person name="Jiang H."/>
            <person name="Liu Y."/>
            <person name="Messina D.N."/>
            <person name="Shen Y."/>
            <person name="Song H.X.-Z."/>
            <person name="Wylie T."/>
            <person name="Zhang L."/>
            <person name="Birney E."/>
            <person name="Han K."/>
            <person name="Konkel M.K."/>
            <person name="Lee J."/>
            <person name="Smit A.F.A."/>
            <person name="Ullmer B."/>
            <person name="Wang H."/>
            <person name="Xing J."/>
            <person name="Burhans R."/>
            <person name="Cheng Z."/>
            <person name="Karro J.E."/>
            <person name="Ma J."/>
            <person name="Raney B."/>
            <person name="She X."/>
            <person name="Cox M.J."/>
            <person name="Demuth J.P."/>
            <person name="Dumas L.J."/>
            <person name="Han S.-G."/>
            <person name="Hopkins J."/>
            <person name="Karimpour-Fard A."/>
            <person name="Kim Y.H."/>
            <person name="Pollack J.R."/>
            <person name="Vinar T."/>
            <person name="Addo-Quaye C."/>
            <person name="Degenhardt J."/>
            <person name="Denby A."/>
            <person name="Hubisz M.J."/>
            <person name="Indap A."/>
            <person name="Kosiol C."/>
            <person name="Lahn B.T."/>
            <person name="Lawson H.A."/>
            <person name="Marklein A."/>
            <person name="Nielsen R."/>
            <person name="Vallender E.J."/>
            <person name="Clark A.G."/>
            <person name="Ferguson B."/>
            <person name="Hernandez R.D."/>
            <person name="Hirani K."/>
            <person name="Kehrer-Sawatzki H."/>
            <person name="Kolb J."/>
            <person name="Patil S."/>
            <person name="Pu L.-L."/>
            <person name="Ren Y."/>
            <person name="Smith D.G."/>
            <person name="Wheeler D.A."/>
            <person name="Schenck I."/>
            <person name="Ball E.V."/>
            <person name="Chen R."/>
            <person name="Cooper D.N."/>
            <person name="Giardine B."/>
            <person name="Hsu F."/>
            <person name="Kent W.J."/>
            <person name="Lesk A."/>
            <person name="Nelson D.L."/>
            <person name="O'brien W.E."/>
            <person name="Pruefer K."/>
            <person name="Stenson P.D."/>
            <person name="Wallace J.C."/>
            <person name="Ke H."/>
            <person name="Liu X.-M."/>
            <person name="Wang P."/>
            <person name="Xiang A.P."/>
            <person name="Yang F."/>
            <person name="Barber G.P."/>
            <person name="Haussler D."/>
            <person name="Karolchik D."/>
            <person name="Kern A.D."/>
            <person name="Kuhn R.M."/>
            <person name="Smith K.E."/>
            <person name="Zwieg A.S."/>
        </authorList>
    </citation>
    <scope>NUCLEOTIDE SEQUENCE [LARGE SCALE GENOMIC DNA]</scope>
    <source>
        <strain evidence="3">17573</strain>
    </source>
</reference>
<keyword evidence="3" id="KW-1185">Reference proteome</keyword>
<dbReference type="GeneTree" id="ENSGT01120000271815"/>
<feature type="chain" id="PRO_5023930231" evidence="1">
    <location>
        <begin position="24"/>
        <end position="154"/>
    </location>
</feature>
<accession>A0A5F8AQR2</accession>
<organism evidence="2 3">
    <name type="scientific">Macaca mulatta</name>
    <name type="common">Rhesus macaque</name>
    <dbReference type="NCBI Taxonomy" id="9544"/>
    <lineage>
        <taxon>Eukaryota</taxon>
        <taxon>Metazoa</taxon>
        <taxon>Chordata</taxon>
        <taxon>Craniata</taxon>
        <taxon>Vertebrata</taxon>
        <taxon>Euteleostomi</taxon>
        <taxon>Mammalia</taxon>
        <taxon>Eutheria</taxon>
        <taxon>Euarchontoglires</taxon>
        <taxon>Primates</taxon>
        <taxon>Haplorrhini</taxon>
        <taxon>Catarrhini</taxon>
        <taxon>Cercopithecidae</taxon>
        <taxon>Cercopithecinae</taxon>
        <taxon>Macaca</taxon>
    </lineage>
</organism>
<proteinExistence type="predicted"/>
<dbReference type="AlphaFoldDB" id="A0A5F8AQR2"/>
<dbReference type="InParanoid" id="A0A5F8AQR2"/>
<dbReference type="Bgee" id="ENSMMUG00000052596">
    <property type="expression patterns" value="Expressed in dorsolateral prefrontal cortex"/>
</dbReference>
<protein>
    <submittedName>
        <fullName evidence="2">Uncharacterized protein</fullName>
    </submittedName>
</protein>
<keyword evidence="1" id="KW-0732">Signal</keyword>
<evidence type="ECO:0000313" key="3">
    <source>
        <dbReference type="Proteomes" id="UP000006718"/>
    </source>
</evidence>
<evidence type="ECO:0000256" key="1">
    <source>
        <dbReference type="SAM" id="SignalP"/>
    </source>
</evidence>
<dbReference type="Proteomes" id="UP000006718">
    <property type="component" value="Chromosome 20"/>
</dbReference>
<dbReference type="Ensembl" id="ENSMMUT00000087592.1">
    <property type="protein sequence ID" value="ENSMMUP00000080181.1"/>
    <property type="gene ID" value="ENSMMUG00000052596.1"/>
</dbReference>
<name>A0A5F8AQR2_MACMU</name>
<sequence>MHHHTQLIFVFLIETGFHYVGQAGLELLTSSDPPASASQSAGVTGVSHCARPDTPFIFMELPGAVVKPLLCGMEVGRDGLGNDWVGAWSQVGRRREGEARSICRLAQSFSPGDVGGEAGLALYLRVTIPGRGPTSTFLQVGLGTNTQRKNKHPL</sequence>
<reference evidence="2" key="3">
    <citation type="submission" date="2025-08" db="UniProtKB">
        <authorList>
            <consortium name="Ensembl"/>
        </authorList>
    </citation>
    <scope>IDENTIFICATION</scope>
    <source>
        <strain evidence="2">17573</strain>
    </source>
</reference>
<dbReference type="PANTHER" id="PTHR12138">
    <property type="entry name" value="PRIMATE-EXPANDED PROTEIN FAMILY"/>
    <property type="match status" value="1"/>
</dbReference>
<evidence type="ECO:0000313" key="2">
    <source>
        <dbReference type="Ensembl" id="ENSMMUP00000080181.1"/>
    </source>
</evidence>
<dbReference type="PANTHER" id="PTHR12138:SF162">
    <property type="entry name" value="CHROMOSOME UNDETERMINED SCAFFOLD_275, WHOLE GENOME SHOTGUN SEQUENCE"/>
    <property type="match status" value="1"/>
</dbReference>
<dbReference type="PRINTS" id="PR02045">
    <property type="entry name" value="F138DOMAIN"/>
</dbReference>
<reference evidence="2" key="4">
    <citation type="submission" date="2025-09" db="UniProtKB">
        <authorList>
            <consortium name="Ensembl"/>
        </authorList>
    </citation>
    <scope>IDENTIFICATION</scope>
    <source>
        <strain evidence="2">17573</strain>
    </source>
</reference>
<reference evidence="2" key="2">
    <citation type="submission" date="2019-01" db="EMBL/GenBank/DDBJ databases">
        <authorList>
            <person name="Graves T."/>
            <person name="Eichler E.E."/>
            <person name="Wilson R.K."/>
        </authorList>
    </citation>
    <scope>NUCLEOTIDE SEQUENCE [LARGE SCALE GENOMIC DNA]</scope>
    <source>
        <strain evidence="2">17573</strain>
    </source>
</reference>
<dbReference type="VEuPathDB" id="HostDB:ENSMMUG00000052596"/>